<protein>
    <recommendedName>
        <fullName evidence="5">Htaa domain-containing protein</fullName>
    </recommendedName>
</protein>
<feature type="chain" id="PRO_5018699182" description="Htaa domain-containing protein" evidence="2">
    <location>
        <begin position="27"/>
        <end position="254"/>
    </location>
</feature>
<dbReference type="RefSeq" id="WP_127154656.1">
    <property type="nucleotide sequence ID" value="NZ_CP029042.1"/>
</dbReference>
<gene>
    <name evidence="3" type="ORF">DDE74_38320</name>
</gene>
<accession>A0A3Q9K7H7</accession>
<keyword evidence="2" id="KW-0732">Signal</keyword>
<feature type="compositionally biased region" description="Low complexity" evidence="1">
    <location>
        <begin position="24"/>
        <end position="34"/>
    </location>
</feature>
<dbReference type="EMBL" id="CP029042">
    <property type="protein sequence ID" value="AZS75958.1"/>
    <property type="molecule type" value="Genomic_DNA"/>
</dbReference>
<evidence type="ECO:0000256" key="1">
    <source>
        <dbReference type="SAM" id="MobiDB-lite"/>
    </source>
</evidence>
<name>A0A3Q9K7H7_9ACTN</name>
<feature type="region of interest" description="Disordered" evidence="1">
    <location>
        <begin position="24"/>
        <end position="56"/>
    </location>
</feature>
<feature type="compositionally biased region" description="Low complexity" evidence="1">
    <location>
        <begin position="241"/>
        <end position="254"/>
    </location>
</feature>
<proteinExistence type="predicted"/>
<feature type="region of interest" description="Disordered" evidence="1">
    <location>
        <begin position="228"/>
        <end position="254"/>
    </location>
</feature>
<feature type="signal peptide" evidence="2">
    <location>
        <begin position="1"/>
        <end position="26"/>
    </location>
</feature>
<evidence type="ECO:0008006" key="5">
    <source>
        <dbReference type="Google" id="ProtNLM"/>
    </source>
</evidence>
<organism evidence="3 4">
    <name type="scientific">Streptomyces lydicus</name>
    <dbReference type="NCBI Taxonomy" id="47763"/>
    <lineage>
        <taxon>Bacteria</taxon>
        <taxon>Bacillati</taxon>
        <taxon>Actinomycetota</taxon>
        <taxon>Actinomycetes</taxon>
        <taxon>Kitasatosporales</taxon>
        <taxon>Streptomycetaceae</taxon>
        <taxon>Streptomyces</taxon>
    </lineage>
</organism>
<evidence type="ECO:0000313" key="4">
    <source>
        <dbReference type="Proteomes" id="UP000275579"/>
    </source>
</evidence>
<dbReference type="Proteomes" id="UP000275579">
    <property type="component" value="Chromosome"/>
</dbReference>
<evidence type="ECO:0000256" key="2">
    <source>
        <dbReference type="SAM" id="SignalP"/>
    </source>
</evidence>
<sequence length="254" mass="25175">MRARHLATAAVLALTTALLAAAPAPAQPSATDPPADGRSAPARPAGHTEVPVEGGSARFATPPALLAALKAHGVVIANVDAQGTVTPHHDSGGISLAIKGGAVTNSGGKVGGELRFADSGIALINRRTNKVVKVTGFSVDLGQGALRARLDRGPKMTVGTFTRPGIAASIDTDAARLRMDTGITVTAAAAAKLDAALGTTGFTGGGPLLHVRIDAALDPSVDLGTALNLGHRPAPSDAGRRSAGAAVGGEPSER</sequence>
<reference evidence="3 4" key="1">
    <citation type="submission" date="2018-04" db="EMBL/GenBank/DDBJ databases">
        <title>Complete genome sequences of Streptomyces lydicus strain WYEC and characterization of antagonistic properties of biological control agents.</title>
        <authorList>
            <person name="Mariita R.M."/>
            <person name="Sello J.K."/>
        </authorList>
    </citation>
    <scope>NUCLEOTIDE SEQUENCE [LARGE SCALE GENOMIC DNA]</scope>
    <source>
        <strain evidence="3 4">WYEC 108</strain>
    </source>
</reference>
<evidence type="ECO:0000313" key="3">
    <source>
        <dbReference type="EMBL" id="AZS75958.1"/>
    </source>
</evidence>
<dbReference type="AlphaFoldDB" id="A0A3Q9K7H7"/>